<feature type="non-terminal residue" evidence="1">
    <location>
        <position position="70"/>
    </location>
</feature>
<protein>
    <submittedName>
        <fullName evidence="1">NXPE family member 3</fullName>
    </submittedName>
</protein>
<gene>
    <name evidence="1" type="ORF">Bpfe_022136</name>
</gene>
<dbReference type="Proteomes" id="UP001233172">
    <property type="component" value="Unassembled WGS sequence"/>
</dbReference>
<keyword evidence="2" id="KW-1185">Reference proteome</keyword>
<proteinExistence type="predicted"/>
<reference evidence="1" key="2">
    <citation type="submission" date="2023-04" db="EMBL/GenBank/DDBJ databases">
        <authorList>
            <person name="Bu L."/>
            <person name="Lu L."/>
            <person name="Laidemitt M.R."/>
            <person name="Zhang S.M."/>
            <person name="Mutuku M."/>
            <person name="Mkoji G."/>
            <person name="Steinauer M."/>
            <person name="Loker E.S."/>
        </authorList>
    </citation>
    <scope>NUCLEOTIDE SEQUENCE</scope>
    <source>
        <strain evidence="1">KasaAsao</strain>
        <tissue evidence="1">Whole Snail</tissue>
    </source>
</reference>
<dbReference type="EMBL" id="JASAOG010000137">
    <property type="protein sequence ID" value="KAK0048521.1"/>
    <property type="molecule type" value="Genomic_DNA"/>
</dbReference>
<organism evidence="1 2">
    <name type="scientific">Biomphalaria pfeifferi</name>
    <name type="common">Bloodfluke planorb</name>
    <name type="synonym">Freshwater snail</name>
    <dbReference type="NCBI Taxonomy" id="112525"/>
    <lineage>
        <taxon>Eukaryota</taxon>
        <taxon>Metazoa</taxon>
        <taxon>Spiralia</taxon>
        <taxon>Lophotrochozoa</taxon>
        <taxon>Mollusca</taxon>
        <taxon>Gastropoda</taxon>
        <taxon>Heterobranchia</taxon>
        <taxon>Euthyneura</taxon>
        <taxon>Panpulmonata</taxon>
        <taxon>Hygrophila</taxon>
        <taxon>Lymnaeoidea</taxon>
        <taxon>Planorbidae</taxon>
        <taxon>Biomphalaria</taxon>
    </lineage>
</organism>
<evidence type="ECO:0000313" key="1">
    <source>
        <dbReference type="EMBL" id="KAK0048521.1"/>
    </source>
</evidence>
<accession>A0AAD8B5Q9</accession>
<reference evidence="1" key="1">
    <citation type="journal article" date="2023" name="PLoS Negl. Trop. Dis.">
        <title>A genome sequence for Biomphalaria pfeifferi, the major vector snail for the human-infecting parasite Schistosoma mansoni.</title>
        <authorList>
            <person name="Bu L."/>
            <person name="Lu L."/>
            <person name="Laidemitt M.R."/>
            <person name="Zhang S.M."/>
            <person name="Mutuku M."/>
            <person name="Mkoji G."/>
            <person name="Steinauer M."/>
            <person name="Loker E.S."/>
        </authorList>
    </citation>
    <scope>NUCLEOTIDE SEQUENCE</scope>
    <source>
        <strain evidence="1">KasaAsao</strain>
    </source>
</reference>
<evidence type="ECO:0000313" key="2">
    <source>
        <dbReference type="Proteomes" id="UP001233172"/>
    </source>
</evidence>
<name>A0AAD8B5Q9_BIOPF</name>
<sequence>MKPSPAPHLSSWEQDYLSSPLVNNPQDVATASHSKLELSSPLGINSSVTLGSEVKFTVTLFNYRNEPRSV</sequence>
<comment type="caution">
    <text evidence="1">The sequence shown here is derived from an EMBL/GenBank/DDBJ whole genome shotgun (WGS) entry which is preliminary data.</text>
</comment>
<dbReference type="AlphaFoldDB" id="A0AAD8B5Q9"/>